<gene>
    <name evidence="1" type="ORF">CWS31_010860</name>
</gene>
<sequence length="306" mass="34804">MSNSQAEQLSFSKKKIEQGYSFHYQWLDFNSEIQSMNFTLSNEGLFERFRDFKSYQKNYAQKSIFRAIKKKLRRKPIPGVQILYKKDNDHFYIEARGIDKNKVAKAYQTIAEIEQEVTEQYLSESYYQAFTDHLQNSGMKVNHGNIANNSVADLKPLKPLILDRVSIRNIRKVTNYVLGFVQSIPYSKLESRLTSSGAGFNTPLQLLWENQGDCDSKMTLTAALLRALMPRIKMALIFVDDHAFIGINIPAKAGELTINHDGINYVLGEPTGPATLPLGVLAPTSELAINQGHYTVQTYHEIIVEQ</sequence>
<evidence type="ECO:0000313" key="2">
    <source>
        <dbReference type="Proteomes" id="UP000815846"/>
    </source>
</evidence>
<proteinExistence type="predicted"/>
<dbReference type="Proteomes" id="UP000815846">
    <property type="component" value="Unassembled WGS sequence"/>
</dbReference>
<evidence type="ECO:0000313" key="1">
    <source>
        <dbReference type="EMBL" id="TYK65412.1"/>
    </source>
</evidence>
<keyword evidence="2" id="KW-1185">Reference proteome</keyword>
<reference evidence="1 2" key="1">
    <citation type="submission" date="2019-08" db="EMBL/GenBank/DDBJ databases">
        <title>Microbe sample from Colwellia echini.</title>
        <authorList>
            <person name="Christiansen L."/>
            <person name="Pathiraja D."/>
            <person name="Schultz-Johansen M."/>
            <person name="Choi I.-G."/>
            <person name="Stougaard P."/>
        </authorList>
    </citation>
    <scope>NUCLEOTIDE SEQUENCE [LARGE SCALE GENOMIC DNA]</scope>
    <source>
        <strain evidence="1 2">A3</strain>
    </source>
</reference>
<comment type="caution">
    <text evidence="1">The sequence shown here is derived from an EMBL/GenBank/DDBJ whole genome shotgun (WGS) entry which is preliminary data.</text>
</comment>
<evidence type="ECO:0008006" key="3">
    <source>
        <dbReference type="Google" id="ProtNLM"/>
    </source>
</evidence>
<protein>
    <recommendedName>
        <fullName evidence="3">Transglutaminase-like domain-containing protein</fullName>
    </recommendedName>
</protein>
<accession>A0ABY3MWF5</accession>
<dbReference type="EMBL" id="PJAI02000011">
    <property type="protein sequence ID" value="TYK65412.1"/>
    <property type="molecule type" value="Genomic_DNA"/>
</dbReference>
<name>A0ABY3MWF5_9GAMM</name>
<organism evidence="1 2">
    <name type="scientific">Colwellia echini</name>
    <dbReference type="NCBI Taxonomy" id="1982103"/>
    <lineage>
        <taxon>Bacteria</taxon>
        <taxon>Pseudomonadati</taxon>
        <taxon>Pseudomonadota</taxon>
        <taxon>Gammaproteobacteria</taxon>
        <taxon>Alteromonadales</taxon>
        <taxon>Colwelliaceae</taxon>
        <taxon>Colwellia</taxon>
    </lineage>
</organism>